<dbReference type="AlphaFoldDB" id="A0AAW1VLJ4"/>
<protein>
    <recommendedName>
        <fullName evidence="4">Myb/SANT-like domain-containing protein</fullName>
    </recommendedName>
</protein>
<feature type="compositionally biased region" description="Polar residues" evidence="1">
    <location>
        <begin position="1"/>
        <end position="13"/>
    </location>
</feature>
<proteinExistence type="predicted"/>
<comment type="caution">
    <text evidence="2">The sequence shown here is derived from an EMBL/GenBank/DDBJ whole genome shotgun (WGS) entry which is preliminary data.</text>
</comment>
<name>A0AAW1VLJ4_RUBAR</name>
<feature type="compositionally biased region" description="Low complexity" evidence="1">
    <location>
        <begin position="163"/>
        <end position="177"/>
    </location>
</feature>
<accession>A0AAW1VLJ4</accession>
<reference evidence="2 3" key="1">
    <citation type="journal article" date="2023" name="G3 (Bethesda)">
        <title>A chromosome-length genome assembly and annotation of blackberry (Rubus argutus, cv. 'Hillquist').</title>
        <authorList>
            <person name="Bruna T."/>
            <person name="Aryal R."/>
            <person name="Dudchenko O."/>
            <person name="Sargent D.J."/>
            <person name="Mead D."/>
            <person name="Buti M."/>
            <person name="Cavallini A."/>
            <person name="Hytonen T."/>
            <person name="Andres J."/>
            <person name="Pham M."/>
            <person name="Weisz D."/>
            <person name="Mascagni F."/>
            <person name="Usai G."/>
            <person name="Natali L."/>
            <person name="Bassil N."/>
            <person name="Fernandez G.E."/>
            <person name="Lomsadze A."/>
            <person name="Armour M."/>
            <person name="Olukolu B."/>
            <person name="Poorten T."/>
            <person name="Britton C."/>
            <person name="Davik J."/>
            <person name="Ashrafi H."/>
            <person name="Aiden E.L."/>
            <person name="Borodovsky M."/>
            <person name="Worthington M."/>
        </authorList>
    </citation>
    <scope>NUCLEOTIDE SEQUENCE [LARGE SCALE GENOMIC DNA]</scope>
    <source>
        <strain evidence="2">PI 553951</strain>
    </source>
</reference>
<evidence type="ECO:0008006" key="4">
    <source>
        <dbReference type="Google" id="ProtNLM"/>
    </source>
</evidence>
<dbReference type="EMBL" id="JBEDUW010000245">
    <property type="protein sequence ID" value="KAK9902973.1"/>
    <property type="molecule type" value="Genomic_DNA"/>
</dbReference>
<dbReference type="PANTHER" id="PTHR46250:SF15">
    <property type="entry name" value="OS01G0523800 PROTEIN"/>
    <property type="match status" value="1"/>
</dbReference>
<dbReference type="PANTHER" id="PTHR46250">
    <property type="entry name" value="MYB/SANT-LIKE DNA-BINDING DOMAIN PROTEIN-RELATED"/>
    <property type="match status" value="1"/>
</dbReference>
<evidence type="ECO:0000313" key="2">
    <source>
        <dbReference type="EMBL" id="KAK9902973.1"/>
    </source>
</evidence>
<feature type="region of interest" description="Disordered" evidence="1">
    <location>
        <begin position="158"/>
        <end position="182"/>
    </location>
</feature>
<evidence type="ECO:0000313" key="3">
    <source>
        <dbReference type="Proteomes" id="UP001457282"/>
    </source>
</evidence>
<organism evidence="2 3">
    <name type="scientific">Rubus argutus</name>
    <name type="common">Southern blackberry</name>
    <dbReference type="NCBI Taxonomy" id="59490"/>
    <lineage>
        <taxon>Eukaryota</taxon>
        <taxon>Viridiplantae</taxon>
        <taxon>Streptophyta</taxon>
        <taxon>Embryophyta</taxon>
        <taxon>Tracheophyta</taxon>
        <taxon>Spermatophyta</taxon>
        <taxon>Magnoliopsida</taxon>
        <taxon>eudicotyledons</taxon>
        <taxon>Gunneridae</taxon>
        <taxon>Pentapetalae</taxon>
        <taxon>rosids</taxon>
        <taxon>fabids</taxon>
        <taxon>Rosales</taxon>
        <taxon>Rosaceae</taxon>
        <taxon>Rosoideae</taxon>
        <taxon>Rosoideae incertae sedis</taxon>
        <taxon>Rubus</taxon>
    </lineage>
</organism>
<evidence type="ECO:0000256" key="1">
    <source>
        <dbReference type="SAM" id="MobiDB-lite"/>
    </source>
</evidence>
<keyword evidence="3" id="KW-1185">Reference proteome</keyword>
<dbReference type="Proteomes" id="UP001457282">
    <property type="component" value="Unassembled WGS sequence"/>
</dbReference>
<gene>
    <name evidence="2" type="ORF">M0R45_001364</name>
</gene>
<sequence length="279" mass="31337">MNSQGNSASSTSRSGRKEKQPSHTWTPVEDVALVEALTELWQKLPNWGLKADPHIVSRVKTLKKQTLAISDMISNSSGFSWDHENKMIVCEKQVFDDWVKVHRDAKGLRLKPFIHYDSLVEAFGRDRANGLGAEGPAEVAEDLNNDNDFLDLEGDALPENVVPTPTTRTPTSAPNPTRTRKRARDAYSQCLGDMASTIRSFVEVTKTHLETMKEVLLSDQTTSEKRGKLVEELMKIEGLGDYDVLEAAAEIIGDDSKIELFFSLPDNLKRQWIYKLLNH</sequence>
<feature type="region of interest" description="Disordered" evidence="1">
    <location>
        <begin position="1"/>
        <end position="25"/>
    </location>
</feature>